<evidence type="ECO:0000313" key="9">
    <source>
        <dbReference type="Proteomes" id="UP000054266"/>
    </source>
</evidence>
<feature type="compositionally biased region" description="Basic and acidic residues" evidence="7">
    <location>
        <begin position="49"/>
        <end position="63"/>
    </location>
</feature>
<dbReference type="PANTHER" id="PTHR14464:SF4">
    <property type="entry name" value="EXONUCLEASE V"/>
    <property type="match status" value="1"/>
</dbReference>
<evidence type="ECO:0000313" key="8">
    <source>
        <dbReference type="EMBL" id="KIW65869.1"/>
    </source>
</evidence>
<evidence type="ECO:0000256" key="6">
    <source>
        <dbReference type="ARBA" id="ARBA00022839"/>
    </source>
</evidence>
<sequence length="555" mass="62814">MRTLGAFVCLRCLVLRPRLNGSFKANPPGPSNSRTYATRVRLAERRRRQGDEGVSKAHRDKSTQPKGNAQDAALQPTGPDTQSPLERFRKPPKKALSVTDLISPSWCELQYYYVLTKHGRKRRTPAMKQGSAVHQALEDEIHTTVPVEISKKEDSWGLRIWNIIQGLRTLRETGMTRELEIWGSIGGELVNGVIDELSYECPDPKLEEMDRNLQKTKDIEPPLPEYQASIRDYLVTSENRDQTLGHGDGTDEVSQPAPDSGTWNPREQEKRIYITDIKTRQTPTLPTGSAIRPTLVQLHLYHYMLENLAQGKFPLSQLAERYGFDVNETFSDSFIAQIGGLNQELFALSQQSDDLSHDNLPSSTQDSMDILLQHNTLAALWGFMLEQLRLTFILPSGSSSSSHPDTTSIEANTATTGHDLQDPTIPPPSSLSQLPIPPSQPTRLSPILTARYMSTNYNHSDNTRILGSKSILFNPSFLTSQLYASLSFWKGDREPRGVEVNDAWKCRVCEFRNECAWVKERDEVMVREVRERRKLKEKMEEGEDVEADKARRSRV</sequence>
<keyword evidence="5" id="KW-0540">Nuclease</keyword>
<organism evidence="8 9">
    <name type="scientific">Phialophora macrospora</name>
    <dbReference type="NCBI Taxonomy" id="1851006"/>
    <lineage>
        <taxon>Eukaryota</taxon>
        <taxon>Fungi</taxon>
        <taxon>Dikarya</taxon>
        <taxon>Ascomycota</taxon>
        <taxon>Pezizomycotina</taxon>
        <taxon>Eurotiomycetes</taxon>
        <taxon>Chaetothyriomycetidae</taxon>
        <taxon>Chaetothyriales</taxon>
        <taxon>Herpotrichiellaceae</taxon>
        <taxon>Phialophora</taxon>
    </lineage>
</organism>
<proteinExistence type="inferred from homology"/>
<gene>
    <name evidence="8" type="ORF">PV04_08086</name>
</gene>
<keyword evidence="4" id="KW-0411">Iron-sulfur</keyword>
<accession>A0A0D2G163</accession>
<comment type="cofactor">
    <cofactor evidence="1">
        <name>[4Fe-4S] cluster</name>
        <dbReference type="ChEBI" id="CHEBI:49883"/>
    </cofactor>
</comment>
<dbReference type="Pfam" id="PF09810">
    <property type="entry name" value="Exo5"/>
    <property type="match status" value="1"/>
</dbReference>
<keyword evidence="4" id="KW-0004">4Fe-4S</keyword>
<feature type="region of interest" description="Disordered" evidence="7">
    <location>
        <begin position="416"/>
        <end position="440"/>
    </location>
</feature>
<comment type="similarity">
    <text evidence="2">Belongs to the EXO5 family.</text>
</comment>
<keyword evidence="4" id="KW-0479">Metal-binding</keyword>
<evidence type="ECO:0008006" key="10">
    <source>
        <dbReference type="Google" id="ProtNLM"/>
    </source>
</evidence>
<evidence type="ECO:0000256" key="7">
    <source>
        <dbReference type="SAM" id="MobiDB-lite"/>
    </source>
</evidence>
<feature type="region of interest" description="Disordered" evidence="7">
    <location>
        <begin position="535"/>
        <end position="555"/>
    </location>
</feature>
<feature type="region of interest" description="Disordered" evidence="7">
    <location>
        <begin position="240"/>
        <end position="268"/>
    </location>
</feature>
<evidence type="ECO:0000256" key="5">
    <source>
        <dbReference type="ARBA" id="ARBA00022722"/>
    </source>
</evidence>
<dbReference type="InterPro" id="IPR019190">
    <property type="entry name" value="EXOV"/>
</dbReference>
<keyword evidence="4" id="KW-0408">Iron</keyword>
<comment type="subunit">
    <text evidence="3">Monomer.</text>
</comment>
<keyword evidence="9" id="KW-1185">Reference proteome</keyword>
<evidence type="ECO:0000256" key="2">
    <source>
        <dbReference type="ARBA" id="ARBA00009797"/>
    </source>
</evidence>
<feature type="compositionally biased region" description="Pro residues" evidence="7">
    <location>
        <begin position="424"/>
        <end position="440"/>
    </location>
</feature>
<dbReference type="GO" id="GO:0005739">
    <property type="term" value="C:mitochondrion"/>
    <property type="evidence" value="ECO:0007669"/>
    <property type="project" value="TreeGrafter"/>
</dbReference>
<dbReference type="GO" id="GO:0051539">
    <property type="term" value="F:4 iron, 4 sulfur cluster binding"/>
    <property type="evidence" value="ECO:0007669"/>
    <property type="project" value="UniProtKB-KW"/>
</dbReference>
<dbReference type="PANTHER" id="PTHR14464">
    <property type="entry name" value="EXONUCLEASE V"/>
    <property type="match status" value="1"/>
</dbReference>
<protein>
    <recommendedName>
        <fullName evidence="10">Exonuclease V, mitochondrial</fullName>
    </recommendedName>
</protein>
<dbReference type="HOGENOM" id="CLU_013225_1_1_1"/>
<keyword evidence="6" id="KW-0269">Exonuclease</keyword>
<dbReference type="AlphaFoldDB" id="A0A0D2G163"/>
<dbReference type="EMBL" id="KN846960">
    <property type="protein sequence ID" value="KIW65869.1"/>
    <property type="molecule type" value="Genomic_DNA"/>
</dbReference>
<keyword evidence="6" id="KW-0378">Hydrolase</keyword>
<feature type="region of interest" description="Disordered" evidence="7">
    <location>
        <begin position="21"/>
        <end position="92"/>
    </location>
</feature>
<dbReference type="GO" id="GO:0036297">
    <property type="term" value="P:interstrand cross-link repair"/>
    <property type="evidence" value="ECO:0007669"/>
    <property type="project" value="TreeGrafter"/>
</dbReference>
<dbReference type="Proteomes" id="UP000054266">
    <property type="component" value="Unassembled WGS sequence"/>
</dbReference>
<evidence type="ECO:0000256" key="3">
    <source>
        <dbReference type="ARBA" id="ARBA00011245"/>
    </source>
</evidence>
<name>A0A0D2G163_9EURO</name>
<dbReference type="GO" id="GO:0005634">
    <property type="term" value="C:nucleus"/>
    <property type="evidence" value="ECO:0007669"/>
    <property type="project" value="TreeGrafter"/>
</dbReference>
<reference evidence="8 9" key="1">
    <citation type="submission" date="2015-01" db="EMBL/GenBank/DDBJ databases">
        <title>The Genome Sequence of Capronia semiimmersa CBS27337.</title>
        <authorList>
            <consortium name="The Broad Institute Genomics Platform"/>
            <person name="Cuomo C."/>
            <person name="de Hoog S."/>
            <person name="Gorbushina A."/>
            <person name="Stielow B."/>
            <person name="Teixiera M."/>
            <person name="Abouelleil A."/>
            <person name="Chapman S.B."/>
            <person name="Priest M."/>
            <person name="Young S.K."/>
            <person name="Wortman J."/>
            <person name="Nusbaum C."/>
            <person name="Birren B."/>
        </authorList>
    </citation>
    <scope>NUCLEOTIDE SEQUENCE [LARGE SCALE GENOMIC DNA]</scope>
    <source>
        <strain evidence="8 9">CBS 27337</strain>
    </source>
</reference>
<dbReference type="GO" id="GO:0045145">
    <property type="term" value="F:single-stranded DNA 5'-3' DNA exonuclease activity"/>
    <property type="evidence" value="ECO:0007669"/>
    <property type="project" value="InterPro"/>
</dbReference>
<evidence type="ECO:0000256" key="1">
    <source>
        <dbReference type="ARBA" id="ARBA00001966"/>
    </source>
</evidence>
<evidence type="ECO:0000256" key="4">
    <source>
        <dbReference type="ARBA" id="ARBA00022485"/>
    </source>
</evidence>